<reference evidence="7 8" key="1">
    <citation type="submission" date="2016-08" db="EMBL/GenBank/DDBJ databases">
        <authorList>
            <person name="Seilhamer J.J."/>
        </authorList>
    </citation>
    <scope>NUCLEOTIDE SEQUENCE [LARGE SCALE GENOMIC DNA]</scope>
    <source>
        <strain evidence="7 8">KCTC 42603</strain>
    </source>
</reference>
<evidence type="ECO:0000256" key="2">
    <source>
        <dbReference type="ARBA" id="ARBA00010199"/>
    </source>
</evidence>
<gene>
    <name evidence="7" type="ORF">BFC18_07685</name>
</gene>
<dbReference type="AlphaFoldDB" id="A0A1E7ZDR4"/>
<keyword evidence="5 6" id="KW-0472">Membrane</keyword>
<evidence type="ECO:0000256" key="3">
    <source>
        <dbReference type="ARBA" id="ARBA00022692"/>
    </source>
</evidence>
<dbReference type="CDD" id="cd13136">
    <property type="entry name" value="MATE_DinF_like"/>
    <property type="match status" value="1"/>
</dbReference>
<dbReference type="Pfam" id="PF01554">
    <property type="entry name" value="MatE"/>
    <property type="match status" value="2"/>
</dbReference>
<feature type="transmembrane region" description="Helical" evidence="6">
    <location>
        <begin position="177"/>
        <end position="199"/>
    </location>
</feature>
<feature type="transmembrane region" description="Helical" evidence="6">
    <location>
        <begin position="366"/>
        <end position="387"/>
    </location>
</feature>
<dbReference type="EMBL" id="MDHN01000013">
    <property type="protein sequence ID" value="OFC71602.1"/>
    <property type="molecule type" value="Genomic_DNA"/>
</dbReference>
<dbReference type="InterPro" id="IPR002528">
    <property type="entry name" value="MATE_fam"/>
</dbReference>
<feature type="transmembrane region" description="Helical" evidence="6">
    <location>
        <begin position="150"/>
        <end position="170"/>
    </location>
</feature>
<comment type="caution">
    <text evidence="7">The sequence shown here is derived from an EMBL/GenBank/DDBJ whole genome shotgun (WGS) entry which is preliminary data.</text>
</comment>
<dbReference type="PANTHER" id="PTHR42893:SF46">
    <property type="entry name" value="PROTEIN DETOXIFICATION 44, CHLOROPLASTIC"/>
    <property type="match status" value="1"/>
</dbReference>
<dbReference type="STRING" id="1656094.BFC18_07685"/>
<evidence type="ECO:0000256" key="6">
    <source>
        <dbReference type="SAM" id="Phobius"/>
    </source>
</evidence>
<feature type="transmembrane region" description="Helical" evidence="6">
    <location>
        <begin position="25"/>
        <end position="45"/>
    </location>
</feature>
<feature type="transmembrane region" description="Helical" evidence="6">
    <location>
        <begin position="57"/>
        <end position="79"/>
    </location>
</feature>
<dbReference type="PANTHER" id="PTHR42893">
    <property type="entry name" value="PROTEIN DETOXIFICATION 44, CHLOROPLASTIC-RELATED"/>
    <property type="match status" value="1"/>
</dbReference>
<feature type="transmembrane region" description="Helical" evidence="6">
    <location>
        <begin position="285"/>
        <end position="308"/>
    </location>
</feature>
<dbReference type="GO" id="GO:0015297">
    <property type="term" value="F:antiporter activity"/>
    <property type="evidence" value="ECO:0007669"/>
    <property type="project" value="InterPro"/>
</dbReference>
<accession>A0A1E7ZDR4</accession>
<dbReference type="GO" id="GO:0005886">
    <property type="term" value="C:plasma membrane"/>
    <property type="evidence" value="ECO:0007669"/>
    <property type="project" value="TreeGrafter"/>
</dbReference>
<feature type="transmembrane region" description="Helical" evidence="6">
    <location>
        <begin position="421"/>
        <end position="443"/>
    </location>
</feature>
<feature type="transmembrane region" description="Helical" evidence="6">
    <location>
        <begin position="254"/>
        <end position="273"/>
    </location>
</feature>
<name>A0A1E7ZDR4_9ALTE</name>
<dbReference type="NCBIfam" id="TIGR00797">
    <property type="entry name" value="matE"/>
    <property type="match status" value="1"/>
</dbReference>
<comment type="similarity">
    <text evidence="2">Belongs to the multi antimicrobial extrusion (MATE) (TC 2.A.66.1) family.</text>
</comment>
<feature type="transmembrane region" description="Helical" evidence="6">
    <location>
        <begin position="110"/>
        <end position="130"/>
    </location>
</feature>
<evidence type="ECO:0000256" key="4">
    <source>
        <dbReference type="ARBA" id="ARBA00022989"/>
    </source>
</evidence>
<organism evidence="7 8">
    <name type="scientific">Alteromonas confluentis</name>
    <dbReference type="NCBI Taxonomy" id="1656094"/>
    <lineage>
        <taxon>Bacteria</taxon>
        <taxon>Pseudomonadati</taxon>
        <taxon>Pseudomonadota</taxon>
        <taxon>Gammaproteobacteria</taxon>
        <taxon>Alteromonadales</taxon>
        <taxon>Alteromonadaceae</taxon>
        <taxon>Alteromonas/Salinimonas group</taxon>
        <taxon>Alteromonas</taxon>
    </lineage>
</organism>
<evidence type="ECO:0000256" key="5">
    <source>
        <dbReference type="ARBA" id="ARBA00023136"/>
    </source>
</evidence>
<dbReference type="Proteomes" id="UP000175691">
    <property type="component" value="Unassembled WGS sequence"/>
</dbReference>
<protein>
    <submittedName>
        <fullName evidence="7">MATE family efflux transporter</fullName>
    </submittedName>
</protein>
<keyword evidence="4 6" id="KW-1133">Transmembrane helix</keyword>
<proteinExistence type="inferred from homology"/>
<evidence type="ECO:0000313" key="8">
    <source>
        <dbReference type="Proteomes" id="UP000175691"/>
    </source>
</evidence>
<feature type="transmembrane region" description="Helical" evidence="6">
    <location>
        <begin position="328"/>
        <end position="346"/>
    </location>
</feature>
<keyword evidence="8" id="KW-1185">Reference proteome</keyword>
<keyword evidence="3 6" id="KW-0812">Transmembrane</keyword>
<comment type="subcellular location">
    <subcellularLocation>
        <location evidence="1">Membrane</location>
        <topology evidence="1">Multi-pass membrane protein</topology>
    </subcellularLocation>
</comment>
<dbReference type="InterPro" id="IPR044644">
    <property type="entry name" value="DinF-like"/>
</dbReference>
<dbReference type="GO" id="GO:0042910">
    <property type="term" value="F:xenobiotic transmembrane transporter activity"/>
    <property type="evidence" value="ECO:0007669"/>
    <property type="project" value="InterPro"/>
</dbReference>
<evidence type="ECO:0000256" key="1">
    <source>
        <dbReference type="ARBA" id="ARBA00004141"/>
    </source>
</evidence>
<evidence type="ECO:0000313" key="7">
    <source>
        <dbReference type="EMBL" id="OFC71602.1"/>
    </source>
</evidence>
<sequence>MHIPQVCTVFLTTTQATGWQAHKNLLALAFPMILANITTPLLGLVDTAVMGHMDSSAMLAGASIGTLILTQIYWVCGFLRMSSTGLSAQAKGDQDAPLLRSAKVLWQTSAVALILGLGIILLQQPVLWAGQALASSQPDVAGFTEMYFSVRVWGAPAAMLNLALIGWLVGQQKTRQVLVIQIVGNLLNAALDIVFVYGLDMSVRGVALASVIAEYTMMLMSVVVALRLTKGHLPAFDWFNSAARKVLLKLNGNMLLRNLALQACLAFLTIQGARIGETAAAVNAILMQFFVLIAVGLDGVAFAVEALVGEAAGAKDQRKLVACTNRGLFWSSMFALVYALMFFVAGSDIIGLLTDIEALRITAASYLPLMVLMPLAGHWCFLFDGVFVGLTRSGAMRNTMIISALLVFFPVWWYFKDYGNVALWYALLAFLLARGVTLGWEFWKLSKQGALTEKT</sequence>
<feature type="transmembrane region" description="Helical" evidence="6">
    <location>
        <begin position="399"/>
        <end position="415"/>
    </location>
</feature>
<feature type="transmembrane region" description="Helical" evidence="6">
    <location>
        <begin position="205"/>
        <end position="226"/>
    </location>
</feature>